<dbReference type="Pfam" id="PF13464">
    <property type="entry name" value="RodZ_C"/>
    <property type="match status" value="1"/>
</dbReference>
<dbReference type="GO" id="GO:0003677">
    <property type="term" value="F:DNA binding"/>
    <property type="evidence" value="ECO:0007669"/>
    <property type="project" value="InterPro"/>
</dbReference>
<evidence type="ECO:0000256" key="2">
    <source>
        <dbReference type="SAM" id="Phobius"/>
    </source>
</evidence>
<organism evidence="4 5">
    <name type="scientific">Palleronia abyssalis</name>
    <dbReference type="NCBI Taxonomy" id="1501240"/>
    <lineage>
        <taxon>Bacteria</taxon>
        <taxon>Pseudomonadati</taxon>
        <taxon>Pseudomonadota</taxon>
        <taxon>Alphaproteobacteria</taxon>
        <taxon>Rhodobacterales</taxon>
        <taxon>Roseobacteraceae</taxon>
        <taxon>Palleronia</taxon>
    </lineage>
</organism>
<reference evidence="5" key="1">
    <citation type="submission" date="2018-03" db="EMBL/GenBank/DDBJ databases">
        <authorList>
            <person name="Rodrigo-Torres L."/>
            <person name="Arahal R. D."/>
            <person name="Lucena T."/>
        </authorList>
    </citation>
    <scope>NUCLEOTIDE SEQUENCE [LARGE SCALE GENOMIC DNA]</scope>
    <source>
        <strain evidence="5">CECT 8504</strain>
    </source>
</reference>
<sequence length="424" mass="44938">MIGRFRQQDELLSEPKGFDDYDLRLGDMMRGERATLGKSLLDVQRELKIKATYIAAIENADPSAFETPGFIAGYVRSYARFLGLDPEWAFKAFCVESGFSTAHGMSEAASAGKRQDNLREPSPFGSRNLGVALKGESFLARIEPGAIGSIAVLVGLIGLLGYGGYSVLREVQRVQVVPVNRAPEVIADIDPLDGVAPADENSDDPAVAAARDGFDRLYRPQALDVPVMVARDGPIGTIDPRESGTFRGTGPASTPVESIPDASRVAGLETEFDDATEAAVLAALADSAGPEGQEGPQVVADTIPEVVVFAVRPSWVRVRSADGTTLYEKIMDEGDRFVLPRTEEPATLRTGESGAIYFAVNGDPYGPAGGAGQVTGNLALSADNLTSTYEVANITQDTALARVVAELQEDPPRLPGQDAPAPAE</sequence>
<dbReference type="Pfam" id="PF13413">
    <property type="entry name" value="HTH_25"/>
    <property type="match status" value="1"/>
</dbReference>
<feature type="domain" description="Cytoskeleton protein RodZ-like C-terminal" evidence="3">
    <location>
        <begin position="310"/>
        <end position="374"/>
    </location>
</feature>
<dbReference type="Gene3D" id="1.10.260.40">
    <property type="entry name" value="lambda repressor-like DNA-binding domains"/>
    <property type="match status" value="1"/>
</dbReference>
<dbReference type="AlphaFoldDB" id="A0A2R8BRP0"/>
<dbReference type="EMBL" id="ONZF01000001">
    <property type="protein sequence ID" value="SPJ22765.1"/>
    <property type="molecule type" value="Genomic_DNA"/>
</dbReference>
<dbReference type="PANTHER" id="PTHR34475:SF1">
    <property type="entry name" value="CYTOSKELETON PROTEIN RODZ"/>
    <property type="match status" value="1"/>
</dbReference>
<feature type="region of interest" description="Disordered" evidence="1">
    <location>
        <begin position="234"/>
        <end position="257"/>
    </location>
</feature>
<evidence type="ECO:0000256" key="1">
    <source>
        <dbReference type="SAM" id="MobiDB-lite"/>
    </source>
</evidence>
<keyword evidence="5" id="KW-1185">Reference proteome</keyword>
<keyword evidence="2" id="KW-0812">Transmembrane</keyword>
<gene>
    <name evidence="4" type="primary">rodZ</name>
    <name evidence="4" type="ORF">PAA8504_00563</name>
</gene>
<protein>
    <submittedName>
        <fullName evidence="4">Cytoskeleton protein RodZ</fullName>
    </submittedName>
</protein>
<dbReference type="RefSeq" id="WP_108892612.1">
    <property type="nucleotide sequence ID" value="NZ_ONZF01000001.1"/>
</dbReference>
<evidence type="ECO:0000313" key="5">
    <source>
        <dbReference type="Proteomes" id="UP000244912"/>
    </source>
</evidence>
<name>A0A2R8BRP0_9RHOB</name>
<keyword evidence="2" id="KW-1133">Transmembrane helix</keyword>
<dbReference type="InterPro" id="IPR025194">
    <property type="entry name" value="RodZ-like_C"/>
</dbReference>
<evidence type="ECO:0000313" key="4">
    <source>
        <dbReference type="EMBL" id="SPJ22765.1"/>
    </source>
</evidence>
<keyword evidence="2" id="KW-0472">Membrane</keyword>
<accession>A0A2R8BRP0</accession>
<feature type="transmembrane region" description="Helical" evidence="2">
    <location>
        <begin position="146"/>
        <end position="165"/>
    </location>
</feature>
<dbReference type="OrthoDB" id="9790252at2"/>
<dbReference type="InterPro" id="IPR010982">
    <property type="entry name" value="Lambda_DNA-bd_dom_sf"/>
</dbReference>
<dbReference type="InterPro" id="IPR050400">
    <property type="entry name" value="Bact_Cytoskel_RodZ"/>
</dbReference>
<proteinExistence type="predicted"/>
<evidence type="ECO:0000259" key="3">
    <source>
        <dbReference type="Pfam" id="PF13464"/>
    </source>
</evidence>
<dbReference type="Proteomes" id="UP000244912">
    <property type="component" value="Unassembled WGS sequence"/>
</dbReference>
<dbReference type="PANTHER" id="PTHR34475">
    <property type="match status" value="1"/>
</dbReference>